<proteinExistence type="predicted"/>
<dbReference type="AlphaFoldDB" id="A0A1L5PZA2"/>
<name>A0A1L5PZA2_PSEPU</name>
<evidence type="ECO:0008006" key="3">
    <source>
        <dbReference type="Google" id="ProtNLM"/>
    </source>
</evidence>
<gene>
    <name evidence="1" type="ORF">BL240_15885</name>
</gene>
<organism evidence="1 2">
    <name type="scientific">Pseudomonas putida</name>
    <name type="common">Arthrobacter siderocapsulatus</name>
    <dbReference type="NCBI Taxonomy" id="303"/>
    <lineage>
        <taxon>Bacteria</taxon>
        <taxon>Pseudomonadati</taxon>
        <taxon>Pseudomonadota</taxon>
        <taxon>Gammaproteobacteria</taxon>
        <taxon>Pseudomonadales</taxon>
        <taxon>Pseudomonadaceae</taxon>
        <taxon>Pseudomonas</taxon>
    </lineage>
</organism>
<sequence length="96" mass="10474">MLAKILLLVIVLSLGGCFSTIGHMSGERCVYHGTRASWAWANHPDTLSSWPFLIDTPFSFALDTLLLPYDLTAFLPDSMGGDRSECVIKGGLNVIM</sequence>
<dbReference type="Proteomes" id="UP000185146">
    <property type="component" value="Chromosome"/>
</dbReference>
<evidence type="ECO:0000313" key="1">
    <source>
        <dbReference type="EMBL" id="APO85433.1"/>
    </source>
</evidence>
<dbReference type="RefSeq" id="WP_075046995.1">
    <property type="nucleotide sequence ID" value="NZ_CP018743.1"/>
</dbReference>
<evidence type="ECO:0000313" key="2">
    <source>
        <dbReference type="Proteomes" id="UP000185146"/>
    </source>
</evidence>
<reference evidence="1 2" key="1">
    <citation type="submission" date="2016-12" db="EMBL/GenBank/DDBJ databases">
        <title>Draft Genome Sequence of Mercury Resistant Pseudomonas DRA525.</title>
        <authorList>
            <person name="Drace K.M."/>
        </authorList>
    </citation>
    <scope>NUCLEOTIDE SEQUENCE [LARGE SCALE GENOMIC DNA]</scope>
    <source>
        <strain evidence="1 2">DRA525</strain>
    </source>
</reference>
<protein>
    <recommendedName>
        <fullName evidence="3">YceK/YidQ family lipoprotein</fullName>
    </recommendedName>
</protein>
<accession>A0A1L5PZA2</accession>
<dbReference type="EMBL" id="CP018743">
    <property type="protein sequence ID" value="APO85433.1"/>
    <property type="molecule type" value="Genomic_DNA"/>
</dbReference>
<dbReference type="PROSITE" id="PS51257">
    <property type="entry name" value="PROKAR_LIPOPROTEIN"/>
    <property type="match status" value="1"/>
</dbReference>